<accession>A0A8T2NBF0</accession>
<feature type="region of interest" description="Disordered" evidence="1">
    <location>
        <begin position="139"/>
        <end position="166"/>
    </location>
</feature>
<keyword evidence="3" id="KW-1185">Reference proteome</keyword>
<dbReference type="Proteomes" id="UP000824540">
    <property type="component" value="Unassembled WGS sequence"/>
</dbReference>
<feature type="compositionally biased region" description="Pro residues" evidence="1">
    <location>
        <begin position="279"/>
        <end position="292"/>
    </location>
</feature>
<feature type="region of interest" description="Disordered" evidence="1">
    <location>
        <begin position="257"/>
        <end position="305"/>
    </location>
</feature>
<feature type="compositionally biased region" description="Basic and acidic residues" evidence="1">
    <location>
        <begin position="87"/>
        <end position="100"/>
    </location>
</feature>
<evidence type="ECO:0000313" key="2">
    <source>
        <dbReference type="EMBL" id="KAG9337685.1"/>
    </source>
</evidence>
<dbReference type="EMBL" id="JAFBMS010000082">
    <property type="protein sequence ID" value="KAG9337685.1"/>
    <property type="molecule type" value="Genomic_DNA"/>
</dbReference>
<evidence type="ECO:0000256" key="1">
    <source>
        <dbReference type="SAM" id="MobiDB-lite"/>
    </source>
</evidence>
<proteinExistence type="predicted"/>
<dbReference type="AlphaFoldDB" id="A0A8T2NBF0"/>
<dbReference type="OrthoDB" id="28697at2759"/>
<gene>
    <name evidence="2" type="ORF">JZ751_028335</name>
</gene>
<feature type="region of interest" description="Disordered" evidence="1">
    <location>
        <begin position="44"/>
        <end position="106"/>
    </location>
</feature>
<protein>
    <submittedName>
        <fullName evidence="2">Uncharacterized protein</fullName>
    </submittedName>
</protein>
<evidence type="ECO:0000313" key="3">
    <source>
        <dbReference type="Proteomes" id="UP000824540"/>
    </source>
</evidence>
<feature type="compositionally biased region" description="Polar residues" evidence="1">
    <location>
        <begin position="257"/>
        <end position="269"/>
    </location>
</feature>
<name>A0A8T2NBF0_9TELE</name>
<organism evidence="2 3">
    <name type="scientific">Albula glossodonta</name>
    <name type="common">roundjaw bonefish</name>
    <dbReference type="NCBI Taxonomy" id="121402"/>
    <lineage>
        <taxon>Eukaryota</taxon>
        <taxon>Metazoa</taxon>
        <taxon>Chordata</taxon>
        <taxon>Craniata</taxon>
        <taxon>Vertebrata</taxon>
        <taxon>Euteleostomi</taxon>
        <taxon>Actinopterygii</taxon>
        <taxon>Neopterygii</taxon>
        <taxon>Teleostei</taxon>
        <taxon>Albuliformes</taxon>
        <taxon>Albulidae</taxon>
        <taxon>Albula</taxon>
    </lineage>
</organism>
<comment type="caution">
    <text evidence="2">The sequence shown here is derived from an EMBL/GenBank/DDBJ whole genome shotgun (WGS) entry which is preliminary data.</text>
</comment>
<reference evidence="2" key="1">
    <citation type="thesis" date="2021" institute="BYU ScholarsArchive" country="Provo, UT, USA">
        <title>Applications of and Algorithms for Genome Assembly and Genomic Analyses with an Emphasis on Marine Teleosts.</title>
        <authorList>
            <person name="Pickett B.D."/>
        </authorList>
    </citation>
    <scope>NUCLEOTIDE SEQUENCE</scope>
    <source>
        <strain evidence="2">HI-2016</strain>
    </source>
</reference>
<feature type="compositionally biased region" description="Low complexity" evidence="1">
    <location>
        <begin position="293"/>
        <end position="305"/>
    </location>
</feature>
<sequence>MVELHLGFKPRTFYSQIKVPPCTLSTVPDITPYQKIPYMRGVKERVKQRDTGTQTAEGSEGSEVAEPFPVRTAPRSAGVTAVCKPAPKPEAKAEAEREAEAEAETDSPEVIYDDVPCEILSPDEDELIYEDVQRAEDHVGADNGWSSSEFESYDEQSDTENKAPTRSKVWKHRGYKAYGLQQVCTVRREGCAPIKGSPGRPQQVQVNPHERVSSLLARAAEAVAVVSLSFASSPAYFPSCSRAPRRVHCVAPPLGRSTLSARGESTSAANAARHLPDRLSPPPARGPGPALPQPAASQPQLLLSA</sequence>